<evidence type="ECO:0000313" key="8">
    <source>
        <dbReference type="Proteomes" id="UP000076580"/>
    </source>
</evidence>
<dbReference type="GO" id="GO:0046872">
    <property type="term" value="F:metal ion binding"/>
    <property type="evidence" value="ECO:0007669"/>
    <property type="project" value="UniProtKB-KW"/>
</dbReference>
<evidence type="ECO:0000256" key="3">
    <source>
        <dbReference type="ARBA" id="ARBA00022723"/>
    </source>
</evidence>
<evidence type="ECO:0000256" key="5">
    <source>
        <dbReference type="ARBA" id="ARBA00022842"/>
    </source>
</evidence>
<dbReference type="GO" id="GO:0008441">
    <property type="term" value="F:3'(2'),5'-bisphosphate nucleotidase activity"/>
    <property type="evidence" value="ECO:0007669"/>
    <property type="project" value="TreeGrafter"/>
</dbReference>
<organism evidence="7 8">
    <name type="scientific">Drechmeria coniospora</name>
    <name type="common">Nematophagous fungus</name>
    <name type="synonym">Meria coniospora</name>
    <dbReference type="NCBI Taxonomy" id="98403"/>
    <lineage>
        <taxon>Eukaryota</taxon>
        <taxon>Fungi</taxon>
        <taxon>Dikarya</taxon>
        <taxon>Ascomycota</taxon>
        <taxon>Pezizomycotina</taxon>
        <taxon>Sordariomycetes</taxon>
        <taxon>Hypocreomycetidae</taxon>
        <taxon>Hypocreales</taxon>
        <taxon>Ophiocordycipitaceae</taxon>
        <taxon>Drechmeria</taxon>
    </lineage>
</organism>
<accession>A0A151GM89</accession>
<dbReference type="RefSeq" id="XP_040657568.1">
    <property type="nucleotide sequence ID" value="XM_040802535.1"/>
</dbReference>
<name>A0A151GM89_DRECN</name>
<proteinExistence type="inferred from homology"/>
<comment type="caution">
    <text evidence="7">The sequence shown here is derived from an EMBL/GenBank/DDBJ whole genome shotgun (WGS) entry which is preliminary data.</text>
</comment>
<comment type="cofactor">
    <cofactor evidence="1 6">
        <name>Mg(2+)</name>
        <dbReference type="ChEBI" id="CHEBI:18420"/>
    </cofactor>
</comment>
<dbReference type="PANTHER" id="PTHR43200:SF2">
    <property type="entry name" value="3'(2'),5'-BISPHOSPHATE NUCLEOTIDASE"/>
    <property type="match status" value="1"/>
</dbReference>
<dbReference type="GO" id="GO:0000103">
    <property type="term" value="P:sulfate assimilation"/>
    <property type="evidence" value="ECO:0007669"/>
    <property type="project" value="TreeGrafter"/>
</dbReference>
<feature type="binding site" evidence="6">
    <location>
        <position position="124"/>
    </location>
    <ligand>
        <name>Mg(2+)</name>
        <dbReference type="ChEBI" id="CHEBI:18420"/>
        <label>1</label>
        <note>catalytic</note>
    </ligand>
</feature>
<keyword evidence="3 6" id="KW-0479">Metal-binding</keyword>
<dbReference type="CDD" id="cd01517">
    <property type="entry name" value="PAP_phosphatase"/>
    <property type="match status" value="1"/>
</dbReference>
<keyword evidence="8" id="KW-1185">Reference proteome</keyword>
<feature type="binding site" evidence="6">
    <location>
        <position position="127"/>
    </location>
    <ligand>
        <name>Mg(2+)</name>
        <dbReference type="ChEBI" id="CHEBI:18420"/>
        <label>1</label>
        <note>catalytic</note>
    </ligand>
</feature>
<comment type="similarity">
    <text evidence="2">Belongs to the inositol monophosphatase superfamily.</text>
</comment>
<dbReference type="PANTHER" id="PTHR43200">
    <property type="entry name" value="PHOSPHATASE"/>
    <property type="match status" value="1"/>
</dbReference>
<sequence length="350" mass="37308">MSALPWHRELQVAQEAVVRAARLTKGVLSTVTQVSKEDASPVTVADFAAQALLISILRDAFPGVGFVGEEDSAVLRADDRLLARVFELFSAAAGGVHSVQEMLDLIDLGGRGTGGSEGRYFVMDPVDGTAAFLKGEQYAVSLALVQDGQEMLAVVAYPNLKLDAAGRIRESSIDTDGLGIMLFAVAGQGAHMAVLSSADARLEPSPLPQLQPPSTPADTHIVDCDLNRASSRATMRELATRLGAPFPGTDVWSSHVRYAALIIGGGDVLIRIPSKERSRSCIWDHVGAQLIFRELGGVVTDLDGRPMNFGAGRYLSENRGLLAAKKEIHEQVLLLARELIPDPERPAPAA</sequence>
<dbReference type="InterPro" id="IPR020583">
    <property type="entry name" value="Inositol_monoP_metal-BS"/>
</dbReference>
<dbReference type="Gene3D" id="3.40.190.80">
    <property type="match status" value="1"/>
</dbReference>
<dbReference type="Gene3D" id="3.30.540.10">
    <property type="entry name" value="Fructose-1,6-Bisphosphatase, subunit A, domain 1"/>
    <property type="match status" value="1"/>
</dbReference>
<dbReference type="EMBL" id="LAYC01000002">
    <property type="protein sequence ID" value="KYK58216.1"/>
    <property type="molecule type" value="Genomic_DNA"/>
</dbReference>
<dbReference type="AlphaFoldDB" id="A0A151GM89"/>
<dbReference type="PROSITE" id="PS00629">
    <property type="entry name" value="IMP_1"/>
    <property type="match status" value="1"/>
</dbReference>
<dbReference type="InParanoid" id="A0A151GM89"/>
<feature type="binding site" evidence="6">
    <location>
        <position position="284"/>
    </location>
    <ligand>
        <name>Mg(2+)</name>
        <dbReference type="ChEBI" id="CHEBI:18420"/>
        <label>1</label>
        <note>catalytic</note>
    </ligand>
</feature>
<dbReference type="Proteomes" id="UP000076580">
    <property type="component" value="Chromosome 02"/>
</dbReference>
<evidence type="ECO:0000256" key="6">
    <source>
        <dbReference type="PIRSR" id="PIRSR600760-2"/>
    </source>
</evidence>
<evidence type="ECO:0000313" key="7">
    <source>
        <dbReference type="EMBL" id="KYK58216.1"/>
    </source>
</evidence>
<dbReference type="GeneID" id="63717872"/>
<protein>
    <submittedName>
        <fullName evidence="7">3',5'-bisphosphate nucleotidase</fullName>
    </submittedName>
</protein>
<dbReference type="SUPFAM" id="SSF56655">
    <property type="entry name" value="Carbohydrate phosphatase"/>
    <property type="match status" value="1"/>
</dbReference>
<dbReference type="InterPro" id="IPR051090">
    <property type="entry name" value="Inositol_monoP_superfamily"/>
</dbReference>
<reference evidence="7 8" key="1">
    <citation type="journal article" date="2016" name="Sci. Rep.">
        <title>Insights into Adaptations to a Near-Obligate Nematode Endoparasitic Lifestyle from the Finished Genome of Drechmeria coniospora.</title>
        <authorList>
            <person name="Zhang L."/>
            <person name="Zhou Z."/>
            <person name="Guo Q."/>
            <person name="Fokkens L."/>
            <person name="Miskei M."/>
            <person name="Pocsi I."/>
            <person name="Zhang W."/>
            <person name="Chen M."/>
            <person name="Wang L."/>
            <person name="Sun Y."/>
            <person name="Donzelli B.G."/>
            <person name="Gibson D.M."/>
            <person name="Nelson D.R."/>
            <person name="Luo J.G."/>
            <person name="Rep M."/>
            <person name="Liu H."/>
            <person name="Yang S."/>
            <person name="Wang J."/>
            <person name="Krasnoff S.B."/>
            <person name="Xu Y."/>
            <person name="Molnar I."/>
            <person name="Lin M."/>
        </authorList>
    </citation>
    <scope>NUCLEOTIDE SEQUENCE [LARGE SCALE GENOMIC DNA]</scope>
    <source>
        <strain evidence="7 8">ARSEF 6962</strain>
    </source>
</reference>
<dbReference type="PRINTS" id="PR00377">
    <property type="entry name" value="IMPHPHTASES"/>
</dbReference>
<dbReference type="InterPro" id="IPR000760">
    <property type="entry name" value="Inositol_monophosphatase-like"/>
</dbReference>
<feature type="binding site" evidence="6">
    <location>
        <position position="69"/>
    </location>
    <ligand>
        <name>Mg(2+)</name>
        <dbReference type="ChEBI" id="CHEBI:18420"/>
        <label>1</label>
        <note>catalytic</note>
    </ligand>
</feature>
<keyword evidence="5 6" id="KW-0460">Magnesium</keyword>
<evidence type="ECO:0000256" key="1">
    <source>
        <dbReference type="ARBA" id="ARBA00001946"/>
    </source>
</evidence>
<evidence type="ECO:0000256" key="4">
    <source>
        <dbReference type="ARBA" id="ARBA00022801"/>
    </source>
</evidence>
<evidence type="ECO:0000256" key="2">
    <source>
        <dbReference type="ARBA" id="ARBA00009759"/>
    </source>
</evidence>
<keyword evidence="4" id="KW-0378">Hydrolase</keyword>
<gene>
    <name evidence="7" type="ORF">DCS_05229</name>
</gene>
<dbReference type="Pfam" id="PF00459">
    <property type="entry name" value="Inositol_P"/>
    <property type="match status" value="1"/>
</dbReference>
<dbReference type="STRING" id="98403.A0A151GM89"/>